<dbReference type="Pfam" id="PF00564">
    <property type="entry name" value="PB1"/>
    <property type="match status" value="1"/>
</dbReference>
<dbReference type="SUPFAM" id="SSF48065">
    <property type="entry name" value="DBL homology domain (DH-domain)"/>
    <property type="match status" value="1"/>
</dbReference>
<dbReference type="EMBL" id="CP138583">
    <property type="protein sequence ID" value="WPH00527.1"/>
    <property type="molecule type" value="Genomic_DNA"/>
</dbReference>
<feature type="region of interest" description="Disordered" evidence="1">
    <location>
        <begin position="1"/>
        <end position="66"/>
    </location>
</feature>
<feature type="region of interest" description="Disordered" evidence="1">
    <location>
        <begin position="604"/>
        <end position="811"/>
    </location>
</feature>
<dbReference type="SUPFAM" id="SSF54277">
    <property type="entry name" value="CAD &amp; PB1 domains"/>
    <property type="match status" value="1"/>
</dbReference>
<feature type="compositionally biased region" description="Low complexity" evidence="1">
    <location>
        <begin position="705"/>
        <end position="716"/>
    </location>
</feature>
<dbReference type="InterPro" id="IPR010481">
    <property type="entry name" value="Cdc24/Scd1_N"/>
</dbReference>
<dbReference type="GO" id="GO:0031106">
    <property type="term" value="P:septin ring organization"/>
    <property type="evidence" value="ECO:0007669"/>
    <property type="project" value="TreeGrafter"/>
</dbReference>
<dbReference type="GO" id="GO:0000935">
    <property type="term" value="C:division septum"/>
    <property type="evidence" value="ECO:0007669"/>
    <property type="project" value="TreeGrafter"/>
</dbReference>
<dbReference type="InterPro" id="IPR035899">
    <property type="entry name" value="DBL_dom_sf"/>
</dbReference>
<dbReference type="InterPro" id="IPR033511">
    <property type="entry name" value="Cdc24/Scd1_PH_dom"/>
</dbReference>
<feature type="compositionally biased region" description="Polar residues" evidence="1">
    <location>
        <begin position="764"/>
        <end position="790"/>
    </location>
</feature>
<dbReference type="InterPro" id="IPR001849">
    <property type="entry name" value="PH_domain"/>
</dbReference>
<dbReference type="CDD" id="cd00160">
    <property type="entry name" value="RhoGEF"/>
    <property type="match status" value="1"/>
</dbReference>
<dbReference type="Gene3D" id="3.10.20.90">
    <property type="entry name" value="Phosphatidylinositol 3-kinase Catalytic Subunit, Chain A, domain 1"/>
    <property type="match status" value="1"/>
</dbReference>
<feature type="compositionally biased region" description="Low complexity" evidence="1">
    <location>
        <begin position="17"/>
        <end position="36"/>
    </location>
</feature>
<reference evidence="4 5" key="1">
    <citation type="submission" date="2023-11" db="EMBL/GenBank/DDBJ databases">
        <title>An acidophilic fungus is an integral part of prey digestion in a carnivorous sundew plant.</title>
        <authorList>
            <person name="Tsai I.J."/>
        </authorList>
    </citation>
    <scope>NUCLEOTIDE SEQUENCE [LARGE SCALE GENOMIC DNA]</scope>
    <source>
        <strain evidence="4">169a</strain>
    </source>
</reference>
<dbReference type="Pfam" id="PF00621">
    <property type="entry name" value="RhoGEF"/>
    <property type="match status" value="1"/>
</dbReference>
<dbReference type="SUPFAM" id="SSF50729">
    <property type="entry name" value="PH domain-like"/>
    <property type="match status" value="1"/>
</dbReference>
<dbReference type="InterPro" id="IPR053793">
    <property type="entry name" value="PB1-like"/>
</dbReference>
<evidence type="ECO:0000313" key="4">
    <source>
        <dbReference type="EMBL" id="WPH00527.1"/>
    </source>
</evidence>
<dbReference type="FunFam" id="2.30.29.30:FF:000364">
    <property type="entry name" value="Rho guanyl nucleotide exchange factor"/>
    <property type="match status" value="1"/>
</dbReference>
<sequence length="1004" mass="111891">MTSHIAPSPLVHSQAHTSSNYSIQSQPSSRSSDTTQGTAHSTLFPPPLPTQSAMDPGGGAQPNLSDVTATKNIMNSVADASSSLFQICVSLRQRLMGVPSFSDVLIEEEEEADEDTDPVTLLWRTFRRGFPLMILYNALRPSQPLVLGPTVREDKRGKAATFKFLQACVNDLKFPAEDCFIVTDLYGDDTTGFVKVARVVNRVLDILVQRGLIEDIRPTASDFEQAEKGMKRSQRQHIVHELVTTERTYVQHLELLQAFKHLVEEKGIVPGDCVHDIFLNLNALLDFQRRFLIRVEQTNALPEDEQNWGKLFLLYCEAFKVYEPYIANQRKCEKTVVAEFNKLKEAGGSLEMRQMVESPTSLYGFLMKPFQRLSKYPLLLDDLYKKGDLDEERKADLLRGKEASTSVLSRTNQAVDREEKAEAVQELKLRVEDWKGHRVEGFGELLLHGTFTVLKSENMASGKDGERQYHVYLFETILLCCKDIDLSKPKNKLSNKTLVDKRGKPKLQLKGRIFMQNVTDLVSLAKPGSYTCQIFWKGDPSIENFIIRFMTEDMMKKWSQQIESQRRRYQERVRISDGSRGGGTSVTEFSYMQSQAGLVNPYTEMGDEEDDAETLVGSGGPSWQGYPNKIGSDFTESRNGSSTSLRSRSTTGESSMSTISGRPRPPRLTSASMQSQQGLTLRTRELQQSQSDLTEESYFSPTGESPLSSSRTSSSSNMYPFPRQNMPQNGYYEEGQGGTRFTAPAVPRQQSQANAANGYKSAGSRPSFTAGMHSSNSVTMARNRSASSPDIHNGQRVPLRSNGGQPPVPDMPASYQHLSHAIPRSQSNSPNLPNGMTRINTVSQAQPHARYQQRQHSHDTSASGMTFDGRQFATSRTVTPISTHGAGSFSPPPSATADMQTPTQLKVKVHCPMASQVLTLVVPLNISYQSLKDRIDAKLQRSTNLSLSDKGPKESQVKLKYLDEDDYVSIQSDEDVQTAFETWREQVGDTGPLGGMGEIELFCQ</sequence>
<evidence type="ECO:0000256" key="1">
    <source>
        <dbReference type="SAM" id="MobiDB-lite"/>
    </source>
</evidence>
<organism evidence="4 5">
    <name type="scientific">Acrodontium crateriforme</name>
    <dbReference type="NCBI Taxonomy" id="150365"/>
    <lineage>
        <taxon>Eukaryota</taxon>
        <taxon>Fungi</taxon>
        <taxon>Dikarya</taxon>
        <taxon>Ascomycota</taxon>
        <taxon>Pezizomycotina</taxon>
        <taxon>Dothideomycetes</taxon>
        <taxon>Dothideomycetidae</taxon>
        <taxon>Mycosphaerellales</taxon>
        <taxon>Teratosphaeriaceae</taxon>
        <taxon>Acrodontium</taxon>
    </lineage>
</organism>
<gene>
    <name evidence="4" type="ORF">R9X50_00335600</name>
</gene>
<evidence type="ECO:0000259" key="2">
    <source>
        <dbReference type="PROSITE" id="PS50010"/>
    </source>
</evidence>
<dbReference type="InterPro" id="IPR000270">
    <property type="entry name" value="PB1_dom"/>
</dbReference>
<dbReference type="GO" id="GO:0005737">
    <property type="term" value="C:cytoplasm"/>
    <property type="evidence" value="ECO:0007669"/>
    <property type="project" value="TreeGrafter"/>
</dbReference>
<dbReference type="GO" id="GO:0005085">
    <property type="term" value="F:guanyl-nucleotide exchange factor activity"/>
    <property type="evidence" value="ECO:0007669"/>
    <property type="project" value="InterPro"/>
</dbReference>
<protein>
    <submittedName>
        <fullName evidence="4">Uncharacterized protein</fullName>
    </submittedName>
</protein>
<feature type="domain" description="PB1" evidence="3">
    <location>
        <begin position="904"/>
        <end position="1004"/>
    </location>
</feature>
<dbReference type="Proteomes" id="UP001303373">
    <property type="component" value="Chromosome 4"/>
</dbReference>
<evidence type="ECO:0000313" key="5">
    <source>
        <dbReference type="Proteomes" id="UP001303373"/>
    </source>
</evidence>
<proteinExistence type="predicted"/>
<dbReference type="GO" id="GO:0043332">
    <property type="term" value="C:mating projection tip"/>
    <property type="evidence" value="ECO:0007669"/>
    <property type="project" value="TreeGrafter"/>
</dbReference>
<dbReference type="PANTHER" id="PTHR47339:SF1">
    <property type="entry name" value="CELL DIVISION CONTROL PROTEIN 24"/>
    <property type="match status" value="1"/>
</dbReference>
<dbReference type="PROSITE" id="PS50010">
    <property type="entry name" value="DH_2"/>
    <property type="match status" value="1"/>
</dbReference>
<dbReference type="CDD" id="cd05992">
    <property type="entry name" value="PB1"/>
    <property type="match status" value="1"/>
</dbReference>
<dbReference type="PROSITE" id="PS51745">
    <property type="entry name" value="PB1"/>
    <property type="match status" value="1"/>
</dbReference>
<dbReference type="InterPro" id="IPR000219">
    <property type="entry name" value="DH_dom"/>
</dbReference>
<dbReference type="GO" id="GO:0030010">
    <property type="term" value="P:establishment of cell polarity"/>
    <property type="evidence" value="ECO:0007669"/>
    <property type="project" value="TreeGrafter"/>
</dbReference>
<feature type="compositionally biased region" description="Polar residues" evidence="1">
    <location>
        <begin position="669"/>
        <end position="703"/>
    </location>
</feature>
<dbReference type="Gene3D" id="2.30.29.30">
    <property type="entry name" value="Pleckstrin-homology domain (PH domain)/Phosphotyrosine-binding domain (PTB)"/>
    <property type="match status" value="1"/>
</dbReference>
<dbReference type="AlphaFoldDB" id="A0AAQ3M8V7"/>
<dbReference type="CDD" id="cd13246">
    <property type="entry name" value="PH_Scd1"/>
    <property type="match status" value="1"/>
</dbReference>
<evidence type="ECO:0000259" key="3">
    <source>
        <dbReference type="PROSITE" id="PS51745"/>
    </source>
</evidence>
<dbReference type="SMART" id="SM00233">
    <property type="entry name" value="PH"/>
    <property type="match status" value="1"/>
</dbReference>
<accession>A0AAQ3M8V7</accession>
<feature type="region of interest" description="Disordered" evidence="1">
    <location>
        <begin position="844"/>
        <end position="867"/>
    </location>
</feature>
<dbReference type="GO" id="GO:0005634">
    <property type="term" value="C:nucleus"/>
    <property type="evidence" value="ECO:0007669"/>
    <property type="project" value="TreeGrafter"/>
</dbReference>
<dbReference type="PANTHER" id="PTHR47339">
    <property type="entry name" value="CELL DIVISION CONTROL PROTEIN 24"/>
    <property type="match status" value="1"/>
</dbReference>
<dbReference type="SMART" id="SM00325">
    <property type="entry name" value="RhoGEF"/>
    <property type="match status" value="1"/>
</dbReference>
<dbReference type="InterPro" id="IPR053026">
    <property type="entry name" value="CDC42_GEF"/>
</dbReference>
<dbReference type="Pfam" id="PF06395">
    <property type="entry name" value="CDC24"/>
    <property type="match status" value="1"/>
</dbReference>
<dbReference type="FunFam" id="3.10.20.90:FF:000176">
    <property type="entry name" value="Rho guanyl nucleotide exchange factor"/>
    <property type="match status" value="1"/>
</dbReference>
<feature type="domain" description="DH" evidence="2">
    <location>
        <begin position="234"/>
        <end position="414"/>
    </location>
</feature>
<dbReference type="Gene3D" id="1.20.900.10">
    <property type="entry name" value="Dbl homology (DH) domain"/>
    <property type="match status" value="1"/>
</dbReference>
<dbReference type="Pfam" id="PF15411">
    <property type="entry name" value="PH_10"/>
    <property type="match status" value="1"/>
</dbReference>
<keyword evidence="5" id="KW-1185">Reference proteome</keyword>
<feature type="compositionally biased region" description="Low complexity" evidence="1">
    <location>
        <begin position="637"/>
        <end position="655"/>
    </location>
</feature>
<name>A0AAQ3M8V7_9PEZI</name>
<dbReference type="InterPro" id="IPR011993">
    <property type="entry name" value="PH-like_dom_sf"/>
</dbReference>